<dbReference type="Proteomes" id="UP001497497">
    <property type="component" value="Unassembled WGS sequence"/>
</dbReference>
<dbReference type="PANTHER" id="PTHR12155:SF41">
    <property type="entry name" value="SCHLAFEN ALBA-2 DOMAIN-CONTAINING PROTEIN"/>
    <property type="match status" value="1"/>
</dbReference>
<sequence length="281" mass="32233">MQSADVTKIKPYYVKYEIIPYEEDMCHEFKGHKNLCKEELPRFSTDSGVKKGSRKPVSRNLCGFLNTGLGGTVYCGVVDNGAIMGLKLTQYQKDHVVGALDDLMARYKPKVPADRYCVKFLPVLGPTVKEEDRDEMAMLSMTEIVDSDDRKRPHKFRNPDYCWCDIDSKARCENGIILSDYVIEFRIKPWDYDDTSKKGLGQLVNMLPIHADEEGKVYFRHQASLMKYSITTIPNAAYFATRTRCNDIIEQLKNEISLVKSSMEKSNINTKENPVTTFMYQ</sequence>
<organism evidence="2 3">
    <name type="scientific">Lymnaea stagnalis</name>
    <name type="common">Great pond snail</name>
    <name type="synonym">Helix stagnalis</name>
    <dbReference type="NCBI Taxonomy" id="6523"/>
    <lineage>
        <taxon>Eukaryota</taxon>
        <taxon>Metazoa</taxon>
        <taxon>Spiralia</taxon>
        <taxon>Lophotrochozoa</taxon>
        <taxon>Mollusca</taxon>
        <taxon>Gastropoda</taxon>
        <taxon>Heterobranchia</taxon>
        <taxon>Euthyneura</taxon>
        <taxon>Panpulmonata</taxon>
        <taxon>Hygrophila</taxon>
        <taxon>Lymnaeoidea</taxon>
        <taxon>Lymnaeidae</taxon>
        <taxon>Lymnaea</taxon>
    </lineage>
</organism>
<dbReference type="Pfam" id="PF04326">
    <property type="entry name" value="SLFN_AlbA_2"/>
    <property type="match status" value="1"/>
</dbReference>
<feature type="domain" description="Schlafen AlbA-2" evidence="1">
    <location>
        <begin position="48"/>
        <end position="111"/>
    </location>
</feature>
<comment type="caution">
    <text evidence="2">The sequence shown here is derived from an EMBL/GenBank/DDBJ whole genome shotgun (WGS) entry which is preliminary data.</text>
</comment>
<dbReference type="InterPro" id="IPR007421">
    <property type="entry name" value="Schlafen_AlbA_2_dom"/>
</dbReference>
<keyword evidence="3" id="KW-1185">Reference proteome</keyword>
<gene>
    <name evidence="2" type="ORF">GSLYS_00002227001</name>
</gene>
<dbReference type="Gene3D" id="3.30.950.30">
    <property type="entry name" value="Schlafen, AAA domain"/>
    <property type="match status" value="1"/>
</dbReference>
<name>A0AAV2H315_LYMST</name>
<protein>
    <recommendedName>
        <fullName evidence="1">Schlafen AlbA-2 domain-containing protein</fullName>
    </recommendedName>
</protein>
<proteinExistence type="predicted"/>
<dbReference type="AlphaFoldDB" id="A0AAV2H315"/>
<dbReference type="PANTHER" id="PTHR12155">
    <property type="entry name" value="SCHLAFEN"/>
    <property type="match status" value="1"/>
</dbReference>
<evidence type="ECO:0000313" key="2">
    <source>
        <dbReference type="EMBL" id="CAL1528057.1"/>
    </source>
</evidence>
<dbReference type="EMBL" id="CAXITT010000026">
    <property type="protein sequence ID" value="CAL1528057.1"/>
    <property type="molecule type" value="Genomic_DNA"/>
</dbReference>
<evidence type="ECO:0000259" key="1">
    <source>
        <dbReference type="Pfam" id="PF04326"/>
    </source>
</evidence>
<evidence type="ECO:0000313" key="3">
    <source>
        <dbReference type="Proteomes" id="UP001497497"/>
    </source>
</evidence>
<dbReference type="InterPro" id="IPR029684">
    <property type="entry name" value="Schlafen"/>
</dbReference>
<reference evidence="2 3" key="1">
    <citation type="submission" date="2024-04" db="EMBL/GenBank/DDBJ databases">
        <authorList>
            <consortium name="Genoscope - CEA"/>
            <person name="William W."/>
        </authorList>
    </citation>
    <scope>NUCLEOTIDE SEQUENCE [LARGE SCALE GENOMIC DNA]</scope>
</reference>
<accession>A0AAV2H315</accession>
<dbReference type="InterPro" id="IPR038461">
    <property type="entry name" value="Schlafen_AlbA_2_dom_sf"/>
</dbReference>